<keyword evidence="2" id="KW-1185">Reference proteome</keyword>
<comment type="caution">
    <text evidence="1">The sequence shown here is derived from an EMBL/GenBank/DDBJ whole genome shotgun (WGS) entry which is preliminary data.</text>
</comment>
<name>A0ABQ1Z5C3_9BACT</name>
<organism evidence="1 2">
    <name type="scientific">Dyadobacter endophyticus</name>
    <dbReference type="NCBI Taxonomy" id="1749036"/>
    <lineage>
        <taxon>Bacteria</taxon>
        <taxon>Pseudomonadati</taxon>
        <taxon>Bacteroidota</taxon>
        <taxon>Cytophagia</taxon>
        <taxon>Cytophagales</taxon>
        <taxon>Spirosomataceae</taxon>
        <taxon>Dyadobacter</taxon>
    </lineage>
</organism>
<accession>A0ABQ1Z5C3</accession>
<proteinExistence type="predicted"/>
<evidence type="ECO:0000313" key="1">
    <source>
        <dbReference type="EMBL" id="GGH47617.1"/>
    </source>
</evidence>
<dbReference type="Proteomes" id="UP000600214">
    <property type="component" value="Unassembled WGS sequence"/>
</dbReference>
<sequence length="77" mass="8905">MVDVKLIETEEEYNEALNDSICFFDASVGTQEAKEADVLALLINRYEEEHYPIDEPAPEEYSRIRMEEAGLKEDFDS</sequence>
<evidence type="ECO:0008006" key="3">
    <source>
        <dbReference type="Google" id="ProtNLM"/>
    </source>
</evidence>
<evidence type="ECO:0000313" key="2">
    <source>
        <dbReference type="Proteomes" id="UP000600214"/>
    </source>
</evidence>
<dbReference type="RefSeq" id="WP_188936987.1">
    <property type="nucleotide sequence ID" value="NZ_BMIA01000003.1"/>
</dbReference>
<dbReference type="EMBL" id="BMIA01000003">
    <property type="protein sequence ID" value="GGH47617.1"/>
    <property type="molecule type" value="Genomic_DNA"/>
</dbReference>
<reference evidence="2" key="1">
    <citation type="journal article" date="2019" name="Int. J. Syst. Evol. Microbiol.">
        <title>The Global Catalogue of Microorganisms (GCM) 10K type strain sequencing project: providing services to taxonomists for standard genome sequencing and annotation.</title>
        <authorList>
            <consortium name="The Broad Institute Genomics Platform"/>
            <consortium name="The Broad Institute Genome Sequencing Center for Infectious Disease"/>
            <person name="Wu L."/>
            <person name="Ma J."/>
        </authorList>
    </citation>
    <scope>NUCLEOTIDE SEQUENCE [LARGE SCALE GENOMIC DNA]</scope>
    <source>
        <strain evidence="2">CGMCC 1.15288</strain>
    </source>
</reference>
<protein>
    <recommendedName>
        <fullName evidence="3">HTH-type transcriptional regulator / antitoxin HigA</fullName>
    </recommendedName>
</protein>
<gene>
    <name evidence="1" type="ORF">GCM10007423_48240</name>
</gene>